<evidence type="ECO:0000259" key="1">
    <source>
        <dbReference type="Pfam" id="PF07812"/>
    </source>
</evidence>
<protein>
    <recommendedName>
        <fullName evidence="1">TfuA-like core domain-containing protein</fullName>
    </recommendedName>
</protein>
<dbReference type="InterPro" id="IPR012924">
    <property type="entry name" value="TfuA_core"/>
</dbReference>
<dbReference type="Gene3D" id="1.10.4030.10">
    <property type="entry name" value="Porin chaperone SurA, peptide-binding domain"/>
    <property type="match status" value="1"/>
</dbReference>
<dbReference type="InterPro" id="IPR027304">
    <property type="entry name" value="Trigger_fact/SurA_dom_sf"/>
</dbReference>
<feature type="domain" description="TfuA-like core" evidence="1">
    <location>
        <begin position="48"/>
        <end position="167"/>
    </location>
</feature>
<evidence type="ECO:0000313" key="2">
    <source>
        <dbReference type="EMBL" id="MBG0566020.1"/>
    </source>
</evidence>
<accession>A0A931CJE3</accession>
<evidence type="ECO:0000313" key="3">
    <source>
        <dbReference type="Proteomes" id="UP000598146"/>
    </source>
</evidence>
<reference evidence="2" key="1">
    <citation type="submission" date="2020-11" db="EMBL/GenBank/DDBJ databases">
        <title>Isolation and identification of active actinomycetes.</title>
        <authorList>
            <person name="Sun X."/>
        </authorList>
    </citation>
    <scope>NUCLEOTIDE SEQUENCE</scope>
    <source>
        <strain evidence="2">NEAU-A11</strain>
    </source>
</reference>
<keyword evidence="3" id="KW-1185">Reference proteome</keyword>
<dbReference type="AlphaFoldDB" id="A0A931CJE3"/>
<name>A0A931CJE3_9ACTN</name>
<organism evidence="2 3">
    <name type="scientific">Actinoplanes aureus</name>
    <dbReference type="NCBI Taxonomy" id="2792083"/>
    <lineage>
        <taxon>Bacteria</taxon>
        <taxon>Bacillati</taxon>
        <taxon>Actinomycetota</taxon>
        <taxon>Actinomycetes</taxon>
        <taxon>Micromonosporales</taxon>
        <taxon>Micromonosporaceae</taxon>
        <taxon>Actinoplanes</taxon>
    </lineage>
</organism>
<proteinExistence type="predicted"/>
<dbReference type="EMBL" id="JADQTO010000018">
    <property type="protein sequence ID" value="MBG0566020.1"/>
    <property type="molecule type" value="Genomic_DNA"/>
</dbReference>
<sequence>MRMFVFLGPTLAAAEAARLLPARYLPPIQRGDILRLLESRPDAIGIVDGYFDSVRSVWHKEILVALRRGVHVFGAASMGALRAAELAPFGMVGVGEVFRWYRDGIVDADDEVAVVHGPAESGFRRMSDALVDIRDACRAAREAGVISAELARTLVSRSAELHYPTRSLRLLPGFAAEEGQDPAALRDFLDGYGSGLKERDARALLTHMAEVRDRRPGPLEVDYHVERTVFLERLEHEIELTSSAGTSRPPAEEDVLRTGETVAVLRKKVLLRLLARQEAERLGLRAGDDEVQLAVDDFRRRCGLLTLADTQAWAAAEGVTSDDLVEVITDGVLIDKLEQLYGHRIDGGLPRQVRMSTARGWRES</sequence>
<dbReference type="RefSeq" id="WP_196417805.1">
    <property type="nucleotide sequence ID" value="NZ_JADQTO010000018.1"/>
</dbReference>
<dbReference type="Pfam" id="PF07812">
    <property type="entry name" value="TfuA"/>
    <property type="match status" value="1"/>
</dbReference>
<dbReference type="Proteomes" id="UP000598146">
    <property type="component" value="Unassembled WGS sequence"/>
</dbReference>
<gene>
    <name evidence="2" type="ORF">I4J89_31700</name>
</gene>
<comment type="caution">
    <text evidence="2">The sequence shown here is derived from an EMBL/GenBank/DDBJ whole genome shotgun (WGS) entry which is preliminary data.</text>
</comment>
<dbReference type="SUPFAM" id="SSF109998">
    <property type="entry name" value="Triger factor/SurA peptide-binding domain-like"/>
    <property type="match status" value="1"/>
</dbReference>